<dbReference type="EMBL" id="JBHUDB010000018">
    <property type="protein sequence ID" value="MFD1571975.1"/>
    <property type="molecule type" value="Genomic_DNA"/>
</dbReference>
<comment type="caution">
    <text evidence="2">The sequence shown here is derived from an EMBL/GenBank/DDBJ whole genome shotgun (WGS) entry which is preliminary data.</text>
</comment>
<dbReference type="Pfam" id="PF05742">
    <property type="entry name" value="TANGO2"/>
    <property type="match status" value="1"/>
</dbReference>
<evidence type="ECO:0000313" key="2">
    <source>
        <dbReference type="EMBL" id="MFD1571975.1"/>
    </source>
</evidence>
<evidence type="ECO:0000256" key="1">
    <source>
        <dbReference type="SAM" id="MobiDB-lite"/>
    </source>
</evidence>
<feature type="region of interest" description="Disordered" evidence="1">
    <location>
        <begin position="25"/>
        <end position="75"/>
    </location>
</feature>
<dbReference type="Proteomes" id="UP001597185">
    <property type="component" value="Unassembled WGS sequence"/>
</dbReference>
<dbReference type="PANTHER" id="PTHR17985">
    <property type="entry name" value="SER/THR-RICH PROTEIN T10 IN DGCR REGION"/>
    <property type="match status" value="1"/>
</dbReference>
<gene>
    <name evidence="2" type="ORF">ACFR9T_15545</name>
</gene>
<feature type="compositionally biased region" description="Acidic residues" evidence="1">
    <location>
        <begin position="42"/>
        <end position="69"/>
    </location>
</feature>
<organism evidence="2 3">
    <name type="scientific">Halorubrum laminariae</name>
    <dbReference type="NCBI Taxonomy" id="1433523"/>
    <lineage>
        <taxon>Archaea</taxon>
        <taxon>Methanobacteriati</taxon>
        <taxon>Methanobacteriota</taxon>
        <taxon>Stenosarchaea group</taxon>
        <taxon>Halobacteria</taxon>
        <taxon>Halobacteriales</taxon>
        <taxon>Haloferacaceae</taxon>
        <taxon>Halorubrum</taxon>
    </lineage>
</organism>
<sequence length="325" mass="33608">MCTLTLAWQVFADAPVALAANRDEALDRAAEPPAIRDGTGDGTDDDAGNGDATDDDTGDGDATDDDDTGDGTVRYVAPRDAQAGGTWIGLTDDGLVVAVTNRWLDADRDGERSRGLLVRDCLEADSAEDARQTVERSVATRAYDGFNLVIADARSAFLLAYDGALAVTRLDAGVHVVGNVGGVVGGAERFSIPERRRAFGDERAASARAVADALAPDSEESVDAWLDRASAVLADHEYGACLHGDDFGTVSFTRIRTGPDPAFAYADGPPCETDPVSVSLPPGFDTGGEGDSGDAIDTGDEDDGDSEADGGGGVDTVPDDAESQF</sequence>
<feature type="region of interest" description="Disordered" evidence="1">
    <location>
        <begin position="265"/>
        <end position="325"/>
    </location>
</feature>
<keyword evidence="3" id="KW-1185">Reference proteome</keyword>
<reference evidence="2 3" key="1">
    <citation type="journal article" date="2019" name="Int. J. Syst. Evol. Microbiol.">
        <title>The Global Catalogue of Microorganisms (GCM) 10K type strain sequencing project: providing services to taxonomists for standard genome sequencing and annotation.</title>
        <authorList>
            <consortium name="The Broad Institute Genomics Platform"/>
            <consortium name="The Broad Institute Genome Sequencing Center for Infectious Disease"/>
            <person name="Wu L."/>
            <person name="Ma J."/>
        </authorList>
    </citation>
    <scope>NUCLEOTIDE SEQUENCE [LARGE SCALE GENOMIC DNA]</scope>
    <source>
        <strain evidence="2 3">CGMCC 1.12689</strain>
    </source>
</reference>
<dbReference type="AlphaFoldDB" id="A0ABD6C488"/>
<dbReference type="RefSeq" id="WP_256419167.1">
    <property type="nucleotide sequence ID" value="NZ_JANHDL010000013.1"/>
</dbReference>
<dbReference type="InterPro" id="IPR008551">
    <property type="entry name" value="TANGO2"/>
</dbReference>
<name>A0ABD6C488_9EURY</name>
<protein>
    <submittedName>
        <fullName evidence="2">NRDE family protein</fullName>
    </submittedName>
</protein>
<dbReference type="Gene3D" id="3.60.60.10">
    <property type="entry name" value="Penicillin V Acylase, Chain A"/>
    <property type="match status" value="1"/>
</dbReference>
<accession>A0ABD6C488</accession>
<feature type="compositionally biased region" description="Acidic residues" evidence="1">
    <location>
        <begin position="291"/>
        <end position="308"/>
    </location>
</feature>
<proteinExistence type="predicted"/>
<evidence type="ECO:0000313" key="3">
    <source>
        <dbReference type="Proteomes" id="UP001597185"/>
    </source>
</evidence>
<dbReference type="PANTHER" id="PTHR17985:SF8">
    <property type="entry name" value="TRANSPORT AND GOLGI ORGANIZATION PROTEIN 2 HOMOLOG"/>
    <property type="match status" value="1"/>
</dbReference>